<evidence type="ECO:0000256" key="3">
    <source>
        <dbReference type="ARBA" id="ARBA00022801"/>
    </source>
</evidence>
<dbReference type="EMBL" id="VOEJ01000001">
    <property type="protein sequence ID" value="TWR31719.1"/>
    <property type="molecule type" value="Genomic_DNA"/>
</dbReference>
<evidence type="ECO:0000313" key="7">
    <source>
        <dbReference type="EMBL" id="TWR31719.1"/>
    </source>
</evidence>
<keyword evidence="2" id="KW-0479">Metal-binding</keyword>
<dbReference type="InterPro" id="IPR011330">
    <property type="entry name" value="Glyco_hydro/deAcase_b/a-brl"/>
</dbReference>
<feature type="chain" id="PRO_5021864021" evidence="6">
    <location>
        <begin position="22"/>
        <end position="303"/>
    </location>
</feature>
<sequence length="303" mass="33768">MKKHFIIACLILCLAIQQSSAQSKLPQLLIRLDDIGMNHSVNMAMQQFAKTGIPFSASVQFATPWYQEAVAILKQNPQVSVGVHLTLTSEWRYYRWGPVTGRTAVPSLVDKVGYFPQSTDAFAQSGYKIEEVEKELSAQIERAIASGLKISYIDPHMGIALSTPKLRALTEKLARKYHLGISPLSKAAYFHETYMEMWGEPVATKQSAFLNYVSTKLSKTRPNLVVIHVAQQGPEMDALFDMNSSMMNTKAGKPLTSLHRQTELNMLLSPQFKAMVGKKFTPINYTQLLAGKDIGTLKALNDQ</sequence>
<evidence type="ECO:0000256" key="5">
    <source>
        <dbReference type="ARBA" id="ARBA00023277"/>
    </source>
</evidence>
<keyword evidence="3" id="KW-0378">Hydrolase</keyword>
<dbReference type="GO" id="GO:0019213">
    <property type="term" value="F:deacetylase activity"/>
    <property type="evidence" value="ECO:0007669"/>
    <property type="project" value="TreeGrafter"/>
</dbReference>
<accession>A0A563UKD0</accession>
<comment type="cofactor">
    <cofactor evidence="1">
        <name>Mg(2+)</name>
        <dbReference type="ChEBI" id="CHEBI:18420"/>
    </cofactor>
</comment>
<evidence type="ECO:0000256" key="1">
    <source>
        <dbReference type="ARBA" id="ARBA00001946"/>
    </source>
</evidence>
<gene>
    <name evidence="7" type="ORF">FPZ43_04390</name>
</gene>
<dbReference type="OrthoDB" id="9774177at2"/>
<dbReference type="GO" id="GO:0005975">
    <property type="term" value="P:carbohydrate metabolic process"/>
    <property type="evidence" value="ECO:0007669"/>
    <property type="project" value="InterPro"/>
</dbReference>
<dbReference type="GO" id="GO:0016787">
    <property type="term" value="F:hydrolase activity"/>
    <property type="evidence" value="ECO:0007669"/>
    <property type="project" value="UniProtKB-KW"/>
</dbReference>
<dbReference type="PANTHER" id="PTHR31609">
    <property type="entry name" value="YDJC DEACETYLASE FAMILY MEMBER"/>
    <property type="match status" value="1"/>
</dbReference>
<dbReference type="SUPFAM" id="SSF88713">
    <property type="entry name" value="Glycoside hydrolase/deacetylase"/>
    <property type="match status" value="1"/>
</dbReference>
<comment type="caution">
    <text evidence="7">The sequence shown here is derived from an EMBL/GenBank/DDBJ whole genome shotgun (WGS) entry which is preliminary data.</text>
</comment>
<dbReference type="Pfam" id="PF04794">
    <property type="entry name" value="YdjC"/>
    <property type="match status" value="1"/>
</dbReference>
<dbReference type="Proteomes" id="UP000320042">
    <property type="component" value="Unassembled WGS sequence"/>
</dbReference>
<protein>
    <submittedName>
        <fullName evidence="7">ChbG/HpnK family deacetylase</fullName>
    </submittedName>
</protein>
<evidence type="ECO:0000313" key="8">
    <source>
        <dbReference type="Proteomes" id="UP000320042"/>
    </source>
</evidence>
<keyword evidence="4" id="KW-0460">Magnesium</keyword>
<dbReference type="GO" id="GO:0046872">
    <property type="term" value="F:metal ion binding"/>
    <property type="evidence" value="ECO:0007669"/>
    <property type="project" value="UniProtKB-KW"/>
</dbReference>
<dbReference type="RefSeq" id="WP_146380616.1">
    <property type="nucleotide sequence ID" value="NZ_VOEJ01000001.1"/>
</dbReference>
<name>A0A563UKD0_9SPHI</name>
<evidence type="ECO:0000256" key="4">
    <source>
        <dbReference type="ARBA" id="ARBA00022842"/>
    </source>
</evidence>
<dbReference type="InterPro" id="IPR006879">
    <property type="entry name" value="YdjC-like"/>
</dbReference>
<keyword evidence="8" id="KW-1185">Reference proteome</keyword>
<dbReference type="AlphaFoldDB" id="A0A563UKD0"/>
<dbReference type="Gene3D" id="3.20.20.370">
    <property type="entry name" value="Glycoside hydrolase/deacetylase"/>
    <property type="match status" value="1"/>
</dbReference>
<proteinExistence type="predicted"/>
<dbReference type="PANTHER" id="PTHR31609:SF1">
    <property type="entry name" value="CARBOHYDRATE DEACETYLASE"/>
    <property type="match status" value="1"/>
</dbReference>
<reference evidence="7 8" key="1">
    <citation type="submission" date="2019-07" db="EMBL/GenBank/DDBJ databases">
        <authorList>
            <person name="Kim J."/>
        </authorList>
    </citation>
    <scope>NUCLEOTIDE SEQUENCE [LARGE SCALE GENOMIC DNA]</scope>
    <source>
        <strain evidence="8">dk17</strain>
    </source>
</reference>
<keyword evidence="6" id="KW-0732">Signal</keyword>
<evidence type="ECO:0000256" key="6">
    <source>
        <dbReference type="SAM" id="SignalP"/>
    </source>
</evidence>
<evidence type="ECO:0000256" key="2">
    <source>
        <dbReference type="ARBA" id="ARBA00022723"/>
    </source>
</evidence>
<keyword evidence="5" id="KW-0119">Carbohydrate metabolism</keyword>
<organism evidence="7 8">
    <name type="scientific">Mucilaginibacter pallidiroseus</name>
    <dbReference type="NCBI Taxonomy" id="2599295"/>
    <lineage>
        <taxon>Bacteria</taxon>
        <taxon>Pseudomonadati</taxon>
        <taxon>Bacteroidota</taxon>
        <taxon>Sphingobacteriia</taxon>
        <taxon>Sphingobacteriales</taxon>
        <taxon>Sphingobacteriaceae</taxon>
        <taxon>Mucilaginibacter</taxon>
    </lineage>
</organism>
<feature type="signal peptide" evidence="6">
    <location>
        <begin position="1"/>
        <end position="21"/>
    </location>
</feature>